<dbReference type="PANTHER" id="PTHR33710:SF65">
    <property type="entry name" value="ENDONUCLEASE_EXONUCLEASE_PHOSPHATASE"/>
    <property type="match status" value="1"/>
</dbReference>
<dbReference type="Gene3D" id="3.60.10.10">
    <property type="entry name" value="Endonuclease/exonuclease/phosphatase"/>
    <property type="match status" value="1"/>
</dbReference>
<organism evidence="1 2">
    <name type="scientific">Pisum sativum</name>
    <name type="common">Garden pea</name>
    <name type="synonym">Lathyrus oleraceus</name>
    <dbReference type="NCBI Taxonomy" id="3888"/>
    <lineage>
        <taxon>Eukaryota</taxon>
        <taxon>Viridiplantae</taxon>
        <taxon>Streptophyta</taxon>
        <taxon>Embryophyta</taxon>
        <taxon>Tracheophyta</taxon>
        <taxon>Spermatophyta</taxon>
        <taxon>Magnoliopsida</taxon>
        <taxon>eudicotyledons</taxon>
        <taxon>Gunneridae</taxon>
        <taxon>Pentapetalae</taxon>
        <taxon>rosids</taxon>
        <taxon>fabids</taxon>
        <taxon>Fabales</taxon>
        <taxon>Fabaceae</taxon>
        <taxon>Papilionoideae</taxon>
        <taxon>50 kb inversion clade</taxon>
        <taxon>NPAAA clade</taxon>
        <taxon>Hologalegina</taxon>
        <taxon>IRL clade</taxon>
        <taxon>Fabeae</taxon>
        <taxon>Lathyrus</taxon>
    </lineage>
</organism>
<dbReference type="EMBL" id="JAMSHJ010000007">
    <property type="protein sequence ID" value="KAI5384358.1"/>
    <property type="molecule type" value="Genomic_DNA"/>
</dbReference>
<accession>A0A9D4VI59</accession>
<protein>
    <submittedName>
        <fullName evidence="1">Uncharacterized protein</fullName>
    </submittedName>
</protein>
<dbReference type="AlphaFoldDB" id="A0A9D4VI59"/>
<dbReference type="Gramene" id="Psat07G0139000-T1">
    <property type="protein sequence ID" value="KAI5384358.1"/>
    <property type="gene ID" value="KIW84_071390"/>
</dbReference>
<comment type="caution">
    <text evidence="1">The sequence shown here is derived from an EMBL/GenBank/DDBJ whole genome shotgun (WGS) entry which is preliminary data.</text>
</comment>
<name>A0A9D4VI59_PEA</name>
<keyword evidence="2" id="KW-1185">Reference proteome</keyword>
<dbReference type="InterPro" id="IPR036691">
    <property type="entry name" value="Endo/exonu/phosph_ase_sf"/>
</dbReference>
<dbReference type="Proteomes" id="UP001058974">
    <property type="component" value="Chromosome 7"/>
</dbReference>
<proteinExistence type="predicted"/>
<reference evidence="1 2" key="1">
    <citation type="journal article" date="2022" name="Nat. Genet.">
        <title>Improved pea reference genome and pan-genome highlight genomic features and evolutionary characteristics.</title>
        <authorList>
            <person name="Yang T."/>
            <person name="Liu R."/>
            <person name="Luo Y."/>
            <person name="Hu S."/>
            <person name="Wang D."/>
            <person name="Wang C."/>
            <person name="Pandey M.K."/>
            <person name="Ge S."/>
            <person name="Xu Q."/>
            <person name="Li N."/>
            <person name="Li G."/>
            <person name="Huang Y."/>
            <person name="Saxena R.K."/>
            <person name="Ji Y."/>
            <person name="Li M."/>
            <person name="Yan X."/>
            <person name="He Y."/>
            <person name="Liu Y."/>
            <person name="Wang X."/>
            <person name="Xiang C."/>
            <person name="Varshney R.K."/>
            <person name="Ding H."/>
            <person name="Gao S."/>
            <person name="Zong X."/>
        </authorList>
    </citation>
    <scope>NUCLEOTIDE SEQUENCE [LARGE SCALE GENOMIC DNA]</scope>
    <source>
        <strain evidence="1 2">cv. Zhongwan 6</strain>
    </source>
</reference>
<dbReference type="SUPFAM" id="SSF56219">
    <property type="entry name" value="DNase I-like"/>
    <property type="match status" value="1"/>
</dbReference>
<dbReference type="PANTHER" id="PTHR33710">
    <property type="entry name" value="BNAC02G09200D PROTEIN"/>
    <property type="match status" value="1"/>
</dbReference>
<evidence type="ECO:0000313" key="2">
    <source>
        <dbReference type="Proteomes" id="UP001058974"/>
    </source>
</evidence>
<sequence>MDDELLMWCTTVYAFNTLDLRKTLWQDIENMQPRIRDPWFLMGNFNNVLRVQDRIGVSMVHEAEYRDLVSMMERAYLYDKDRTGYHFTWFNNQVEGPIYSKIDRVISNMKWHQKNAETIHKVMDYGVSDHALLRLVDQNHKRPSTLSKQKDIEEEMLNFYGNLVGTTTITLKGIAIVALRNGKQLTVE</sequence>
<evidence type="ECO:0000313" key="1">
    <source>
        <dbReference type="EMBL" id="KAI5384358.1"/>
    </source>
</evidence>
<gene>
    <name evidence="1" type="ORF">KIW84_071390</name>
</gene>